<dbReference type="SMART" id="SM00635">
    <property type="entry name" value="BID_2"/>
    <property type="match status" value="1"/>
</dbReference>
<dbReference type="Pfam" id="PF02368">
    <property type="entry name" value="Big_2"/>
    <property type="match status" value="1"/>
</dbReference>
<keyword evidence="3" id="KW-1185">Reference proteome</keyword>
<sequence length="396" mass="41253">MSKFLDFRREMLGIALLTLLAGCGGGSSDATTSSTAIAVTNVSVAPTSVTLALGNSGTFAATVTPADATDAAVTWTSSDATVATVSGSGVATCVAQGSSTIKASTANGQEGDGTLTCEKPFSVLEFLKLKSYQDSTGVHSITDAWFGTLGISPLNLIYSSNLVTCPLTTCTDEYEVDATKVAAEAASADSTGSTPVSLDLEVWDSDRFTPTVATGNGKTIVQNLSDAVSAFKADNPGAVVGLYAEVPQNTFTWSATSEQTYDSLNPQYASVAALVDYYSPSLYNYGYDGTASGDATWNSAAVYAVDQSRAFDTLNGTSKKVLPYITPVWTDSTGTTHILTYDQMMYRLNALKAAGADGCILWISSEQIDPSTGVLLIIDTTAGWFKAVIDFKAANL</sequence>
<reference evidence="3" key="1">
    <citation type="submission" date="2016-10" db="EMBL/GenBank/DDBJ databases">
        <authorList>
            <person name="Varghese N."/>
        </authorList>
    </citation>
    <scope>NUCLEOTIDE SEQUENCE [LARGE SCALE GENOMIC DNA]</scope>
    <source>
        <strain evidence="3">GAS106B</strain>
    </source>
</reference>
<dbReference type="Gene3D" id="3.20.20.70">
    <property type="entry name" value="Aldolase class I"/>
    <property type="match status" value="1"/>
</dbReference>
<protein>
    <submittedName>
        <fullName evidence="2">Ig-like domain (Group 2)</fullName>
    </submittedName>
</protein>
<evidence type="ECO:0000259" key="1">
    <source>
        <dbReference type="SMART" id="SM00635"/>
    </source>
</evidence>
<gene>
    <name evidence="2" type="ORF">SAMN05443245_5342</name>
</gene>
<dbReference type="Gene3D" id="2.60.40.1080">
    <property type="match status" value="1"/>
</dbReference>
<accession>A0A1H1ILE6</accession>
<organism evidence="2 3">
    <name type="scientific">Paraburkholderia fungorum</name>
    <dbReference type="NCBI Taxonomy" id="134537"/>
    <lineage>
        <taxon>Bacteria</taxon>
        <taxon>Pseudomonadati</taxon>
        <taxon>Pseudomonadota</taxon>
        <taxon>Betaproteobacteria</taxon>
        <taxon>Burkholderiales</taxon>
        <taxon>Burkholderiaceae</taxon>
        <taxon>Paraburkholderia</taxon>
    </lineage>
</organism>
<name>A0A1H1ILE6_9BURK</name>
<dbReference type="OrthoDB" id="9086561at2"/>
<dbReference type="AlphaFoldDB" id="A0A1H1ILE6"/>
<evidence type="ECO:0000313" key="3">
    <source>
        <dbReference type="Proteomes" id="UP000183487"/>
    </source>
</evidence>
<dbReference type="InterPro" id="IPR013785">
    <property type="entry name" value="Aldolase_TIM"/>
</dbReference>
<dbReference type="PROSITE" id="PS51257">
    <property type="entry name" value="PROKAR_LIPOPROTEIN"/>
    <property type="match status" value="1"/>
</dbReference>
<proteinExistence type="predicted"/>
<dbReference type="Proteomes" id="UP000183487">
    <property type="component" value="Unassembled WGS sequence"/>
</dbReference>
<dbReference type="SUPFAM" id="SSF49373">
    <property type="entry name" value="Invasin/intimin cell-adhesion fragments"/>
    <property type="match status" value="1"/>
</dbReference>
<dbReference type="InterPro" id="IPR003343">
    <property type="entry name" value="Big_2"/>
</dbReference>
<dbReference type="InterPro" id="IPR008964">
    <property type="entry name" value="Invasin/intimin_cell_adhesion"/>
</dbReference>
<feature type="domain" description="BIG2" evidence="1">
    <location>
        <begin position="38"/>
        <end position="115"/>
    </location>
</feature>
<evidence type="ECO:0000313" key="2">
    <source>
        <dbReference type="EMBL" id="SDR38484.1"/>
    </source>
</evidence>
<dbReference type="RefSeq" id="WP_074770174.1">
    <property type="nucleotide sequence ID" value="NZ_FNKP01000002.1"/>
</dbReference>
<dbReference type="EMBL" id="FNKP01000002">
    <property type="protein sequence ID" value="SDR38484.1"/>
    <property type="molecule type" value="Genomic_DNA"/>
</dbReference>